<feature type="transmembrane region" description="Helical" evidence="1">
    <location>
        <begin position="43"/>
        <end position="70"/>
    </location>
</feature>
<name>A0A2J0YYS8_RHIML</name>
<accession>A0A2J0YYS8</accession>
<evidence type="ECO:0000313" key="4">
    <source>
        <dbReference type="Proteomes" id="UP000231987"/>
    </source>
</evidence>
<sequence length="165" mass="17935">MGGTPRMNIRQYPWPSIIGAAASGLFVLFNLSQRWMVAGEPTAILVPVLVCMTICVASTADALIGILRMSASQSGETGEQEAPAEDHSRLVWYIGSLTAFAVLIEPVGFVASVVLIMPLLLAFGERLPFRRALTIAVCTGGIVYVVFVRLLNVDLPSGWLFYDFW</sequence>
<keyword evidence="1" id="KW-0472">Membrane</keyword>
<dbReference type="AlphaFoldDB" id="A0A2J0YYS8"/>
<feature type="transmembrane region" description="Helical" evidence="1">
    <location>
        <begin position="132"/>
        <end position="151"/>
    </location>
</feature>
<organism evidence="3 4">
    <name type="scientific">Rhizobium meliloti</name>
    <name type="common">Ensifer meliloti</name>
    <name type="synonym">Sinorhizobium meliloti</name>
    <dbReference type="NCBI Taxonomy" id="382"/>
    <lineage>
        <taxon>Bacteria</taxon>
        <taxon>Pseudomonadati</taxon>
        <taxon>Pseudomonadota</taxon>
        <taxon>Alphaproteobacteria</taxon>
        <taxon>Hyphomicrobiales</taxon>
        <taxon>Rhizobiaceae</taxon>
        <taxon>Sinorhizobium/Ensifer group</taxon>
        <taxon>Sinorhizobium</taxon>
    </lineage>
</organism>
<comment type="caution">
    <text evidence="3">The sequence shown here is derived from an EMBL/GenBank/DDBJ whole genome shotgun (WGS) entry which is preliminary data.</text>
</comment>
<proteinExistence type="predicted"/>
<gene>
    <name evidence="3" type="ORF">CEJ86_22100</name>
</gene>
<reference evidence="3 4" key="1">
    <citation type="submission" date="2017-06" db="EMBL/GenBank/DDBJ databases">
        <title>Ensifer strains isolated from leguminous trees and herbs display diverse denitrification phenotypes with some acting as strong N2O sinks.</title>
        <authorList>
            <person name="Woliy K."/>
            <person name="Mania D."/>
            <person name="Bakken L.R."/>
            <person name="Frostegard A."/>
        </authorList>
    </citation>
    <scope>NUCLEOTIDE SEQUENCE [LARGE SCALE GENOMIC DNA]</scope>
    <source>
        <strain evidence="3 4">AC50a</strain>
    </source>
</reference>
<keyword evidence="1" id="KW-0812">Transmembrane</keyword>
<dbReference type="Proteomes" id="UP000231987">
    <property type="component" value="Unassembled WGS sequence"/>
</dbReference>
<evidence type="ECO:0000313" key="3">
    <source>
        <dbReference type="EMBL" id="PJR13431.1"/>
    </source>
</evidence>
<evidence type="ECO:0000259" key="2">
    <source>
        <dbReference type="Pfam" id="PF07331"/>
    </source>
</evidence>
<dbReference type="EMBL" id="NJGD01000010">
    <property type="protein sequence ID" value="PJR13431.1"/>
    <property type="molecule type" value="Genomic_DNA"/>
</dbReference>
<feature type="transmembrane region" description="Helical" evidence="1">
    <location>
        <begin position="90"/>
        <end position="120"/>
    </location>
</feature>
<dbReference type="Pfam" id="PF07331">
    <property type="entry name" value="TctB"/>
    <property type="match status" value="1"/>
</dbReference>
<dbReference type="InterPro" id="IPR009936">
    <property type="entry name" value="DUF1468"/>
</dbReference>
<keyword evidence="1" id="KW-1133">Transmembrane helix</keyword>
<evidence type="ECO:0000256" key="1">
    <source>
        <dbReference type="SAM" id="Phobius"/>
    </source>
</evidence>
<protein>
    <recommendedName>
        <fullName evidence="2">DUF1468 domain-containing protein</fullName>
    </recommendedName>
</protein>
<feature type="transmembrane region" description="Helical" evidence="1">
    <location>
        <begin position="12"/>
        <end position="31"/>
    </location>
</feature>
<feature type="domain" description="DUF1468" evidence="2">
    <location>
        <begin position="23"/>
        <end position="156"/>
    </location>
</feature>